<comment type="caution">
    <text evidence="7">The sequence shown here is derived from an EMBL/GenBank/DDBJ whole genome shotgun (WGS) entry which is preliminary data.</text>
</comment>
<feature type="region of interest" description="Disordered" evidence="5">
    <location>
        <begin position="392"/>
        <end position="433"/>
    </location>
</feature>
<dbReference type="Pfam" id="PF00010">
    <property type="entry name" value="HLH"/>
    <property type="match status" value="1"/>
</dbReference>
<proteinExistence type="predicted"/>
<dbReference type="Proteomes" id="UP000822688">
    <property type="component" value="Chromosome 2"/>
</dbReference>
<gene>
    <name evidence="7" type="ORF">KC19_2G036700</name>
</gene>
<dbReference type="EMBL" id="CM026422">
    <property type="protein sequence ID" value="KAG0585763.1"/>
    <property type="molecule type" value="Genomic_DNA"/>
</dbReference>
<dbReference type="GO" id="GO:0005634">
    <property type="term" value="C:nucleus"/>
    <property type="evidence" value="ECO:0007669"/>
    <property type="project" value="UniProtKB-SubCell"/>
</dbReference>
<dbReference type="SUPFAM" id="SSF47459">
    <property type="entry name" value="HLH, helix-loop-helix DNA-binding domain"/>
    <property type="match status" value="1"/>
</dbReference>
<keyword evidence="8" id="KW-1185">Reference proteome</keyword>
<feature type="region of interest" description="Disordered" evidence="5">
    <location>
        <begin position="83"/>
        <end position="114"/>
    </location>
</feature>
<evidence type="ECO:0000313" key="8">
    <source>
        <dbReference type="Proteomes" id="UP000822688"/>
    </source>
</evidence>
<evidence type="ECO:0000313" key="7">
    <source>
        <dbReference type="EMBL" id="KAG0585763.1"/>
    </source>
</evidence>
<dbReference type="GO" id="GO:0000981">
    <property type="term" value="F:DNA-binding transcription factor activity, RNA polymerase II-specific"/>
    <property type="evidence" value="ECO:0007669"/>
    <property type="project" value="TreeGrafter"/>
</dbReference>
<reference evidence="7" key="1">
    <citation type="submission" date="2020-06" db="EMBL/GenBank/DDBJ databases">
        <title>WGS assembly of Ceratodon purpureus strain R40.</title>
        <authorList>
            <person name="Carey S.B."/>
            <person name="Jenkins J."/>
            <person name="Shu S."/>
            <person name="Lovell J.T."/>
            <person name="Sreedasyam A."/>
            <person name="Maumus F."/>
            <person name="Tiley G.P."/>
            <person name="Fernandez-Pozo N."/>
            <person name="Barry K."/>
            <person name="Chen C."/>
            <person name="Wang M."/>
            <person name="Lipzen A."/>
            <person name="Daum C."/>
            <person name="Saski C.A."/>
            <person name="Payton A.C."/>
            <person name="Mcbreen J.C."/>
            <person name="Conrad R.E."/>
            <person name="Kollar L.M."/>
            <person name="Olsson S."/>
            <person name="Huttunen S."/>
            <person name="Landis J.B."/>
            <person name="Wickett N.J."/>
            <person name="Johnson M.G."/>
            <person name="Rensing S.A."/>
            <person name="Grimwood J."/>
            <person name="Schmutz J."/>
            <person name="Mcdaniel S.F."/>
        </authorList>
    </citation>
    <scope>NUCLEOTIDE SEQUENCE</scope>
    <source>
        <strain evidence="7">R40</strain>
    </source>
</reference>
<dbReference type="AlphaFoldDB" id="A0A8T0ITR6"/>
<accession>A0A8T0ITR6</accession>
<dbReference type="SMART" id="SM00353">
    <property type="entry name" value="HLH"/>
    <property type="match status" value="1"/>
</dbReference>
<dbReference type="InterPro" id="IPR036638">
    <property type="entry name" value="HLH_DNA-bd_sf"/>
</dbReference>
<dbReference type="GO" id="GO:0046983">
    <property type="term" value="F:protein dimerization activity"/>
    <property type="evidence" value="ECO:0007669"/>
    <property type="project" value="InterPro"/>
</dbReference>
<dbReference type="PANTHER" id="PTHR16223:SF125">
    <property type="entry name" value="OS08G0506700 PROTEIN"/>
    <property type="match status" value="1"/>
</dbReference>
<dbReference type="PANTHER" id="PTHR16223">
    <property type="entry name" value="TRANSCRIPTION FACTOR BHLH83-RELATED"/>
    <property type="match status" value="1"/>
</dbReference>
<evidence type="ECO:0000256" key="1">
    <source>
        <dbReference type="ARBA" id="ARBA00004123"/>
    </source>
</evidence>
<dbReference type="Gene3D" id="4.10.280.10">
    <property type="entry name" value="Helix-loop-helix DNA-binding domain"/>
    <property type="match status" value="1"/>
</dbReference>
<sequence length="530" mass="57799">MASAMALTEEDLSAMLQSSHPSQGHMSMSLSNAMLSSNPMLSSNAMDLLSGQLPYSPLQRAQSIGGPGSMNMNMNMSMQRGGLERSNMSSMGSLGSGGTSSSMSQASQWPFSSDEKWELDRKNELLDSAAMRPNVGNFGGRMEAPLQPLNQLSRTQGLQRYHSAPSSFLQCLADFNDEAFSHLNSPSPLGNSTESGRDDHLNFFNENLAPIMESAPSGWAKQPAQEKVVPRSNPMNSAEQYFAIQAENARQSALRESSMPSENMKSLSRSTQGLGSAGLRGNPTSASDFRTRTLKNNLLRQSSSPAELLAAVNERENNITPTTQQQIRSQEDSLSGAAFGENRSNKKSIAAMYSNQMYVFNDAMMASGGAWKMPTSPAGNAVGKRVRFPEEMTDDSDLLGEDGSQQNSRGGRTGSLLRHQSLPTNSTPLDPTGVDMGYDDLLDLYAPCKTRARRGYATHPRSIAERNRRSRISERMKKLQDLVPNMDKQTNTADMLDEAVEYVKHLQLQVKDLSATIVQLKSGIRQQNAG</sequence>
<name>A0A8T0ITR6_CERPU</name>
<organism evidence="7 8">
    <name type="scientific">Ceratodon purpureus</name>
    <name type="common">Fire moss</name>
    <name type="synonym">Dicranum purpureum</name>
    <dbReference type="NCBI Taxonomy" id="3225"/>
    <lineage>
        <taxon>Eukaryota</taxon>
        <taxon>Viridiplantae</taxon>
        <taxon>Streptophyta</taxon>
        <taxon>Embryophyta</taxon>
        <taxon>Bryophyta</taxon>
        <taxon>Bryophytina</taxon>
        <taxon>Bryopsida</taxon>
        <taxon>Dicranidae</taxon>
        <taxon>Pseudoditrichales</taxon>
        <taxon>Ditrichaceae</taxon>
        <taxon>Ceratodon</taxon>
    </lineage>
</organism>
<comment type="subcellular location">
    <subcellularLocation>
        <location evidence="1">Nucleus</location>
    </subcellularLocation>
</comment>
<evidence type="ECO:0000256" key="4">
    <source>
        <dbReference type="ARBA" id="ARBA00023242"/>
    </source>
</evidence>
<evidence type="ECO:0000256" key="2">
    <source>
        <dbReference type="ARBA" id="ARBA00023015"/>
    </source>
</evidence>
<dbReference type="PROSITE" id="PS50888">
    <property type="entry name" value="BHLH"/>
    <property type="match status" value="1"/>
</dbReference>
<dbReference type="GO" id="GO:0000978">
    <property type="term" value="F:RNA polymerase II cis-regulatory region sequence-specific DNA binding"/>
    <property type="evidence" value="ECO:0007669"/>
    <property type="project" value="TreeGrafter"/>
</dbReference>
<protein>
    <recommendedName>
        <fullName evidence="6">BHLH domain-containing protein</fullName>
    </recommendedName>
</protein>
<dbReference type="InterPro" id="IPR045843">
    <property type="entry name" value="IND-like"/>
</dbReference>
<feature type="region of interest" description="Disordered" evidence="5">
    <location>
        <begin position="320"/>
        <end position="340"/>
    </location>
</feature>
<feature type="region of interest" description="Disordered" evidence="5">
    <location>
        <begin position="249"/>
        <end position="289"/>
    </location>
</feature>
<evidence type="ECO:0000256" key="5">
    <source>
        <dbReference type="SAM" id="MobiDB-lite"/>
    </source>
</evidence>
<feature type="compositionally biased region" description="Low complexity" evidence="5">
    <location>
        <begin position="86"/>
        <end position="112"/>
    </location>
</feature>
<keyword evidence="2" id="KW-0805">Transcription regulation</keyword>
<dbReference type="InterPro" id="IPR011598">
    <property type="entry name" value="bHLH_dom"/>
</dbReference>
<evidence type="ECO:0000259" key="6">
    <source>
        <dbReference type="PROSITE" id="PS50888"/>
    </source>
</evidence>
<keyword evidence="3" id="KW-0804">Transcription</keyword>
<feature type="compositionally biased region" description="Polar residues" evidence="5">
    <location>
        <begin position="249"/>
        <end position="274"/>
    </location>
</feature>
<keyword evidence="4" id="KW-0539">Nucleus</keyword>
<feature type="domain" description="BHLH" evidence="6">
    <location>
        <begin position="456"/>
        <end position="506"/>
    </location>
</feature>
<evidence type="ECO:0000256" key="3">
    <source>
        <dbReference type="ARBA" id="ARBA00023163"/>
    </source>
</evidence>